<accession>A0A4Z2DIP7</accession>
<dbReference type="EMBL" id="SKCS01000121">
    <property type="protein sequence ID" value="TNN16277.1"/>
    <property type="molecule type" value="Genomic_DNA"/>
</dbReference>
<reference evidence="2 3" key="1">
    <citation type="submission" date="2019-03" db="EMBL/GenBank/DDBJ databases">
        <title>An improved genome assembly of the fluke Schistosoma japonicum.</title>
        <authorList>
            <person name="Hu W."/>
            <person name="Luo F."/>
            <person name="Yin M."/>
            <person name="Mo X."/>
            <person name="Sun C."/>
            <person name="Wu Q."/>
            <person name="Zhu B."/>
            <person name="Xiang M."/>
            <person name="Wang J."/>
            <person name="Wang Y."/>
            <person name="Zhang T."/>
            <person name="Xu B."/>
            <person name="Zheng H."/>
            <person name="Feng Z."/>
        </authorList>
    </citation>
    <scope>NUCLEOTIDE SEQUENCE [LARGE SCALE GENOMIC DNA]</scope>
    <source>
        <strain evidence="2">HuSjv2</strain>
        <tissue evidence="2">Worms</tissue>
    </source>
</reference>
<dbReference type="InterPro" id="IPR057428">
    <property type="entry name" value="EFHB_EF-hand_C"/>
</dbReference>
<sequence>MKPGGLFVTCDKYGVKDCLEHNEGEDTLKIVKKMNSVTSPGVNERRLFHSLVNGHELEKARYMYHGVVTENRSEVKDLIRPPDITVLSETIKKNREKIYESTKRRPLGCSPMQHLPPHLDKYNTTFGMIYEKGDTAGELINPPKKHIDVTSEEIEDHQYYLISHKHFHAGEQAHRNYKNFDDKQVFGIKTNCDPRGKHVRQAMNWTLNNLNNHYTPIMNQRQIDYKMKYDDILGKVKDPISDTMHVADDHTFGLSKRGCDITVGQLLHDRLPRKLSGLHKNERGIHKHGESNNSKYVHSSERFKLMMPVIHHSLKNAHYTHGPEIISLMRQLADKSNLISMIDARRIYDHFQVPLDEELTEQLFDLVAVPASKEMINHIKESVKQNKENDIISEKHYYIENNLINWAVDWCKLSELLNWNNDKCMQNYSDKLMNITTTTATITTTATTTNTGNNLNVVKPDCYEDIENVRRRLQRAIEANVRYWTTTSSINAGNLNGLINTDNQKALVKKHNQLDKLVAMCHISTEHGNYTDESGVGSIINPNIFTDYGLTSRDLLILRNKQEILDLFTQANLCSLFKAPLSFDVVWGMARSLDERLLDKRAPITSDQVTLQSFRDALFKLLNNFRQKEFGSQ</sequence>
<comment type="caution">
    <text evidence="2">The sequence shown here is derived from an EMBL/GenBank/DDBJ whole genome shotgun (WGS) entry which is preliminary data.</text>
</comment>
<gene>
    <name evidence="2" type="ORF">EWB00_000557</name>
</gene>
<protein>
    <submittedName>
        <fullName evidence="2">EF-hand domain-containing family member B</fullName>
    </submittedName>
</protein>
<evidence type="ECO:0000313" key="2">
    <source>
        <dbReference type="EMBL" id="TNN16277.1"/>
    </source>
</evidence>
<feature type="domain" description="EFHB C-terminal EF-hand" evidence="1">
    <location>
        <begin position="538"/>
        <end position="621"/>
    </location>
</feature>
<keyword evidence="3" id="KW-1185">Reference proteome</keyword>
<organism evidence="2 3">
    <name type="scientific">Schistosoma japonicum</name>
    <name type="common">Blood fluke</name>
    <dbReference type="NCBI Taxonomy" id="6182"/>
    <lineage>
        <taxon>Eukaryota</taxon>
        <taxon>Metazoa</taxon>
        <taxon>Spiralia</taxon>
        <taxon>Lophotrochozoa</taxon>
        <taxon>Platyhelminthes</taxon>
        <taxon>Trematoda</taxon>
        <taxon>Digenea</taxon>
        <taxon>Strigeidida</taxon>
        <taxon>Schistosomatoidea</taxon>
        <taxon>Schistosomatidae</taxon>
        <taxon>Schistosoma</taxon>
    </lineage>
</organism>
<dbReference type="Pfam" id="PF25325">
    <property type="entry name" value="EF-hand_EFHB_C"/>
    <property type="match status" value="1"/>
</dbReference>
<dbReference type="OrthoDB" id="2096280at2759"/>
<name>A0A4Z2DIP7_SCHJA</name>
<evidence type="ECO:0000259" key="1">
    <source>
        <dbReference type="Pfam" id="PF25325"/>
    </source>
</evidence>
<proteinExistence type="predicted"/>
<dbReference type="STRING" id="6182.A0A4Z2DIP7"/>
<dbReference type="Proteomes" id="UP000311919">
    <property type="component" value="Unassembled WGS sequence"/>
</dbReference>
<evidence type="ECO:0000313" key="3">
    <source>
        <dbReference type="Proteomes" id="UP000311919"/>
    </source>
</evidence>
<dbReference type="AlphaFoldDB" id="A0A4Z2DIP7"/>